<reference evidence="2 3" key="1">
    <citation type="journal article" date="2016" name="Genome Biol. Evol.">
        <title>Divergent and convergent evolution of fungal pathogenicity.</title>
        <authorList>
            <person name="Shang Y."/>
            <person name="Xiao G."/>
            <person name="Zheng P."/>
            <person name="Cen K."/>
            <person name="Zhan S."/>
            <person name="Wang C."/>
        </authorList>
    </citation>
    <scope>NUCLEOTIDE SEQUENCE [LARGE SCALE GENOMIC DNA]</scope>
    <source>
        <strain evidence="2 3">RCEF 2490</strain>
    </source>
</reference>
<protein>
    <submittedName>
        <fullName evidence="2">Uncharacterized protein</fullName>
    </submittedName>
</protein>
<dbReference type="STRING" id="1081109.A0A168DCG8"/>
<keyword evidence="3" id="KW-1185">Reference proteome</keyword>
<feature type="compositionally biased region" description="Polar residues" evidence="1">
    <location>
        <begin position="55"/>
        <end position="76"/>
    </location>
</feature>
<evidence type="ECO:0000256" key="1">
    <source>
        <dbReference type="SAM" id="MobiDB-lite"/>
    </source>
</evidence>
<dbReference type="Proteomes" id="UP000078544">
    <property type="component" value="Unassembled WGS sequence"/>
</dbReference>
<name>A0A168DCG8_9HYPO</name>
<evidence type="ECO:0000313" key="3">
    <source>
        <dbReference type="Proteomes" id="UP000078544"/>
    </source>
</evidence>
<organism evidence="2 3">
    <name type="scientific">Moelleriella libera RCEF 2490</name>
    <dbReference type="NCBI Taxonomy" id="1081109"/>
    <lineage>
        <taxon>Eukaryota</taxon>
        <taxon>Fungi</taxon>
        <taxon>Dikarya</taxon>
        <taxon>Ascomycota</taxon>
        <taxon>Pezizomycotina</taxon>
        <taxon>Sordariomycetes</taxon>
        <taxon>Hypocreomycetidae</taxon>
        <taxon>Hypocreales</taxon>
        <taxon>Clavicipitaceae</taxon>
        <taxon>Moelleriella</taxon>
    </lineage>
</organism>
<feature type="compositionally biased region" description="Low complexity" evidence="1">
    <location>
        <begin position="127"/>
        <end position="136"/>
    </location>
</feature>
<gene>
    <name evidence="2" type="ORF">AAL_03559</name>
</gene>
<evidence type="ECO:0000313" key="2">
    <source>
        <dbReference type="EMBL" id="KZZ97595.1"/>
    </source>
</evidence>
<sequence length="470" mass="51035">MSSLHQGRLPRKPPTSSAAEAKSKQSVPSSQTHSQSPSRLPVKPALSTRPASLIATPSSTISTARSSRPVSTSLNRPASLARSRHNVAKPGSQAINNGNIRGQLPSGGVNRSQPSARPHLSRAGSVTSTTTSQQATHSRARSTVTTLTPAPSLRPPLQQERPAAKQQAPQQQQQRPSFSALQQHYSPAKSQAPKPSASAILAPPSPSKLPANVAARAEASRLQAELLHLHLLHRDAAATQTQWQYSAKIKLEQRFRQLCRENELLVERERRADEQDNMLALRAWAARSEAGSGLEDKIQVLDNVFTGLWTLTDPGGRYEHAVQRFERWIDGVAQAERARSDAARAPPSQVVVEPEKLFAEELDASWKSECAGLARKLDLWTAQLSTIEDSGDSCLATAGGSGDERSSSLARMLVGARALLDGTRSELHAMREMQQQATTREEAWVKKMNADMCDDENSDTPGAEAVWRTV</sequence>
<accession>A0A168DCG8</accession>
<dbReference type="AlphaFoldDB" id="A0A168DCG8"/>
<feature type="compositionally biased region" description="Low complexity" evidence="1">
    <location>
        <begin position="158"/>
        <end position="202"/>
    </location>
</feature>
<comment type="caution">
    <text evidence="2">The sequence shown here is derived from an EMBL/GenBank/DDBJ whole genome shotgun (WGS) entry which is preliminary data.</text>
</comment>
<dbReference type="EMBL" id="AZGY01000006">
    <property type="protein sequence ID" value="KZZ97595.1"/>
    <property type="molecule type" value="Genomic_DNA"/>
</dbReference>
<proteinExistence type="predicted"/>
<dbReference type="OrthoDB" id="5429993at2759"/>
<feature type="region of interest" description="Disordered" evidence="1">
    <location>
        <begin position="1"/>
        <end position="205"/>
    </location>
</feature>
<feature type="compositionally biased region" description="Polar residues" evidence="1">
    <location>
        <begin position="14"/>
        <end position="38"/>
    </location>
</feature>